<keyword evidence="12" id="KW-1185">Reference proteome</keyword>
<dbReference type="GO" id="GO:0071949">
    <property type="term" value="F:FAD binding"/>
    <property type="evidence" value="ECO:0007669"/>
    <property type="project" value="InterPro"/>
</dbReference>
<gene>
    <name evidence="11" type="ordered locus">Isova_0185</name>
</gene>
<comment type="catalytic activity">
    <reaction evidence="8">
        <text>a D-alpha-amino acid + O2 + H2O = a 2-oxocarboxylate + H2O2 + NH4(+)</text>
        <dbReference type="Rhea" id="RHEA:21816"/>
        <dbReference type="ChEBI" id="CHEBI:15377"/>
        <dbReference type="ChEBI" id="CHEBI:15379"/>
        <dbReference type="ChEBI" id="CHEBI:16240"/>
        <dbReference type="ChEBI" id="CHEBI:28938"/>
        <dbReference type="ChEBI" id="CHEBI:35179"/>
        <dbReference type="ChEBI" id="CHEBI:59871"/>
        <dbReference type="EC" id="1.4.3.3"/>
    </reaction>
    <physiologicalReaction direction="left-to-right" evidence="8">
        <dbReference type="Rhea" id="RHEA:21817"/>
    </physiologicalReaction>
</comment>
<dbReference type="PIRSF" id="PIRSF000189">
    <property type="entry name" value="D-aa_oxidase"/>
    <property type="match status" value="1"/>
</dbReference>
<dbReference type="STRING" id="743718.Isova_0185"/>
<dbReference type="GO" id="GO:0003884">
    <property type="term" value="F:D-amino-acid oxidase activity"/>
    <property type="evidence" value="ECO:0007669"/>
    <property type="project" value="UniProtKB-EC"/>
</dbReference>
<dbReference type="AlphaFoldDB" id="F6FRQ3"/>
<feature type="binding site" evidence="9">
    <location>
        <position position="285"/>
    </location>
    <ligand>
        <name>D-dopa</name>
        <dbReference type="ChEBI" id="CHEBI:149689"/>
    </ligand>
</feature>
<evidence type="ECO:0000259" key="10">
    <source>
        <dbReference type="Pfam" id="PF01266"/>
    </source>
</evidence>
<dbReference type="EMBL" id="CP002810">
    <property type="protein sequence ID" value="AEG42994.1"/>
    <property type="molecule type" value="Genomic_DNA"/>
</dbReference>
<feature type="binding site" evidence="9">
    <location>
        <position position="205"/>
    </location>
    <ligand>
        <name>D-dopa</name>
        <dbReference type="ChEBI" id="CHEBI:149689"/>
    </ligand>
</feature>
<evidence type="ECO:0000256" key="7">
    <source>
        <dbReference type="ARBA" id="ARBA00039751"/>
    </source>
</evidence>
<dbReference type="KEGG" id="iva:Isova_0185"/>
<dbReference type="RefSeq" id="WP_013837389.1">
    <property type="nucleotide sequence ID" value="NC_015588.1"/>
</dbReference>
<keyword evidence="3" id="KW-0285">Flavoprotein</keyword>
<organism evidence="12">
    <name type="scientific">Isoptericola variabilis (strain 225)</name>
    <dbReference type="NCBI Taxonomy" id="743718"/>
    <lineage>
        <taxon>Bacteria</taxon>
        <taxon>Bacillati</taxon>
        <taxon>Actinomycetota</taxon>
        <taxon>Actinomycetes</taxon>
        <taxon>Micrococcales</taxon>
        <taxon>Promicromonosporaceae</taxon>
        <taxon>Isoptericola</taxon>
    </lineage>
</organism>
<evidence type="ECO:0000256" key="6">
    <source>
        <dbReference type="ARBA" id="ARBA00039101"/>
    </source>
</evidence>
<protein>
    <recommendedName>
        <fullName evidence="7">D-amino-acid oxidase</fullName>
        <ecNumber evidence="6">1.4.3.3</ecNumber>
    </recommendedName>
</protein>
<feature type="binding site" evidence="9">
    <location>
        <position position="260"/>
    </location>
    <ligand>
        <name>D-dopa</name>
        <dbReference type="ChEBI" id="CHEBI:149689"/>
    </ligand>
</feature>
<dbReference type="eggNOG" id="COG0665">
    <property type="taxonomic scope" value="Bacteria"/>
</dbReference>
<feature type="domain" description="FAD dependent oxidoreductase" evidence="10">
    <location>
        <begin position="3"/>
        <end position="299"/>
    </location>
</feature>
<dbReference type="PANTHER" id="PTHR11530">
    <property type="entry name" value="D-AMINO ACID OXIDASE"/>
    <property type="match status" value="1"/>
</dbReference>
<dbReference type="SUPFAM" id="SSF54373">
    <property type="entry name" value="FAD-linked reductases, C-terminal domain"/>
    <property type="match status" value="1"/>
</dbReference>
<dbReference type="Gene3D" id="3.30.9.10">
    <property type="entry name" value="D-Amino Acid Oxidase, subunit A, domain 2"/>
    <property type="match status" value="1"/>
</dbReference>
<dbReference type="InterPro" id="IPR006076">
    <property type="entry name" value="FAD-dep_OxRdtase"/>
</dbReference>
<comment type="cofactor">
    <cofactor evidence="1 9">
        <name>FAD</name>
        <dbReference type="ChEBI" id="CHEBI:57692"/>
    </cofactor>
</comment>
<dbReference type="Gene3D" id="3.40.50.720">
    <property type="entry name" value="NAD(P)-binding Rossmann-like Domain"/>
    <property type="match status" value="1"/>
</dbReference>
<evidence type="ECO:0000256" key="9">
    <source>
        <dbReference type="PIRSR" id="PIRSR000189-1"/>
    </source>
</evidence>
<dbReference type="GO" id="GO:0019478">
    <property type="term" value="P:D-amino acid catabolic process"/>
    <property type="evidence" value="ECO:0007669"/>
    <property type="project" value="TreeGrafter"/>
</dbReference>
<feature type="binding site" evidence="9">
    <location>
        <position position="165"/>
    </location>
    <ligand>
        <name>FAD</name>
        <dbReference type="ChEBI" id="CHEBI:57692"/>
    </ligand>
</feature>
<keyword evidence="5 11" id="KW-0560">Oxidoreductase</keyword>
<dbReference type="HOGENOM" id="CLU_034311_0_0_11"/>
<dbReference type="InterPro" id="IPR023209">
    <property type="entry name" value="DAO"/>
</dbReference>
<proteinExistence type="inferred from homology"/>
<evidence type="ECO:0000313" key="12">
    <source>
        <dbReference type="Proteomes" id="UP000009236"/>
    </source>
</evidence>
<evidence type="ECO:0000256" key="8">
    <source>
        <dbReference type="ARBA" id="ARBA00049547"/>
    </source>
</evidence>
<reference evidence="11 12" key="1">
    <citation type="submission" date="2011-05" db="EMBL/GenBank/DDBJ databases">
        <title>Complete sequence of Isoptericola variabilis 225.</title>
        <authorList>
            <consortium name="US DOE Joint Genome Institute"/>
            <person name="Lucas S."/>
            <person name="Han J."/>
            <person name="Lapidus A."/>
            <person name="Cheng J.-F."/>
            <person name="Goodwin L."/>
            <person name="Pitluck S."/>
            <person name="Peters L."/>
            <person name="Mikhailova N."/>
            <person name="Zeytun A."/>
            <person name="Han C."/>
            <person name="Tapia R."/>
            <person name="Land M."/>
            <person name="Hauser L."/>
            <person name="Kyrpides N."/>
            <person name="Ivanova N."/>
            <person name="Pagani I."/>
            <person name="Siebers A."/>
            <person name="Allgaier M."/>
            <person name="Thelen M."/>
            <person name="Hugenholtz P."/>
            <person name="Gladden J."/>
            <person name="Woyke T."/>
        </authorList>
    </citation>
    <scope>NUCLEOTIDE SEQUENCE [LARGE SCALE GENOMIC DNA]</scope>
    <source>
        <strain evidence="12">225</strain>
    </source>
</reference>
<evidence type="ECO:0000256" key="1">
    <source>
        <dbReference type="ARBA" id="ARBA00001974"/>
    </source>
</evidence>
<dbReference type="PANTHER" id="PTHR11530:SF11">
    <property type="entry name" value="D-ASPARTATE OXIDASE"/>
    <property type="match status" value="1"/>
</dbReference>
<dbReference type="PROSITE" id="PS51257">
    <property type="entry name" value="PROKAR_LIPOPROTEIN"/>
    <property type="match status" value="1"/>
</dbReference>
<evidence type="ECO:0000313" key="11">
    <source>
        <dbReference type="EMBL" id="AEG42994.1"/>
    </source>
</evidence>
<keyword evidence="4 9" id="KW-0274">FAD</keyword>
<evidence type="ECO:0000256" key="3">
    <source>
        <dbReference type="ARBA" id="ARBA00022630"/>
    </source>
</evidence>
<sequence>MSRVVVVGAGVVGLSCAVRLLEAGHDVEILARELPARTTSATAAALWYPYLAFPHDRVTAWAARSFEVFAELAAARPDAGVRLRAGTEVFAEAPADPWWRDAVPGLRRTADVPPSYTAGWTFTAPVIDMPVYLAWLARRVAALGGSLTQTTVEAWPDGGTVVDCTGLGARDLAGDDAVEPVRGQVLYLEQWGLERWWLDASGPTYVVPRLDEVVVGGTEQPGVRDLDPDTATAADILERAARLVPEVADARVLRHGVGLRPARPAVRVERDAADPRVVHCYGHGGAGVTLSWGCAEEVVGLVAR</sequence>
<dbReference type="GO" id="GO:0005737">
    <property type="term" value="C:cytoplasm"/>
    <property type="evidence" value="ECO:0007669"/>
    <property type="project" value="TreeGrafter"/>
</dbReference>
<feature type="binding site" evidence="9">
    <location>
        <begin position="39"/>
        <end position="40"/>
    </location>
    <ligand>
        <name>FAD</name>
        <dbReference type="ChEBI" id="CHEBI:57692"/>
    </ligand>
</feature>
<dbReference type="Proteomes" id="UP000009236">
    <property type="component" value="Chromosome"/>
</dbReference>
<accession>F6FRQ3</accession>
<dbReference type="SUPFAM" id="SSF51971">
    <property type="entry name" value="Nucleotide-binding domain"/>
    <property type="match status" value="1"/>
</dbReference>
<feature type="binding site" evidence="9">
    <location>
        <begin position="44"/>
        <end position="46"/>
    </location>
    <ligand>
        <name>FAD</name>
        <dbReference type="ChEBI" id="CHEBI:57692"/>
    </ligand>
</feature>
<evidence type="ECO:0000256" key="2">
    <source>
        <dbReference type="ARBA" id="ARBA00006730"/>
    </source>
</evidence>
<evidence type="ECO:0000256" key="5">
    <source>
        <dbReference type="ARBA" id="ARBA00023002"/>
    </source>
</evidence>
<name>F6FRQ3_ISOV2</name>
<dbReference type="EC" id="1.4.3.3" evidence="6"/>
<evidence type="ECO:0000256" key="4">
    <source>
        <dbReference type="ARBA" id="ARBA00022827"/>
    </source>
</evidence>
<dbReference type="Pfam" id="PF01266">
    <property type="entry name" value="DAO"/>
    <property type="match status" value="1"/>
</dbReference>
<feature type="binding site" evidence="9">
    <location>
        <begin position="284"/>
        <end position="289"/>
    </location>
    <ligand>
        <name>FAD</name>
        <dbReference type="ChEBI" id="CHEBI:57692"/>
    </ligand>
</feature>
<comment type="similarity">
    <text evidence="2">Belongs to the DAMOX/DASOX family.</text>
</comment>